<accession>A7RSL5</accession>
<dbReference type="InParanoid" id="A7RSL5"/>
<evidence type="ECO:0000256" key="1">
    <source>
        <dbReference type="SAM" id="MobiDB-lite"/>
    </source>
</evidence>
<feature type="region of interest" description="Disordered" evidence="1">
    <location>
        <begin position="290"/>
        <end position="321"/>
    </location>
</feature>
<organism evidence="2 3">
    <name type="scientific">Nematostella vectensis</name>
    <name type="common">Starlet sea anemone</name>
    <dbReference type="NCBI Taxonomy" id="45351"/>
    <lineage>
        <taxon>Eukaryota</taxon>
        <taxon>Metazoa</taxon>
        <taxon>Cnidaria</taxon>
        <taxon>Anthozoa</taxon>
        <taxon>Hexacorallia</taxon>
        <taxon>Actiniaria</taxon>
        <taxon>Edwardsiidae</taxon>
        <taxon>Nematostella</taxon>
    </lineage>
</organism>
<feature type="compositionally biased region" description="Basic and acidic residues" evidence="1">
    <location>
        <begin position="298"/>
        <end position="321"/>
    </location>
</feature>
<dbReference type="EMBL" id="DS469534">
    <property type="protein sequence ID" value="EDO45586.1"/>
    <property type="molecule type" value="Genomic_DNA"/>
</dbReference>
<proteinExistence type="predicted"/>
<gene>
    <name evidence="2" type="ORF">NEMVEDRAFT_v1g201502</name>
</gene>
<keyword evidence="3" id="KW-1185">Reference proteome</keyword>
<reference evidence="2 3" key="1">
    <citation type="journal article" date="2007" name="Science">
        <title>Sea anemone genome reveals ancestral eumetazoan gene repertoire and genomic organization.</title>
        <authorList>
            <person name="Putnam N.H."/>
            <person name="Srivastava M."/>
            <person name="Hellsten U."/>
            <person name="Dirks B."/>
            <person name="Chapman J."/>
            <person name="Salamov A."/>
            <person name="Terry A."/>
            <person name="Shapiro H."/>
            <person name="Lindquist E."/>
            <person name="Kapitonov V.V."/>
            <person name="Jurka J."/>
            <person name="Genikhovich G."/>
            <person name="Grigoriev I.V."/>
            <person name="Lucas S.M."/>
            <person name="Steele R.E."/>
            <person name="Finnerty J.R."/>
            <person name="Technau U."/>
            <person name="Martindale M.Q."/>
            <person name="Rokhsar D.S."/>
        </authorList>
    </citation>
    <scope>NUCLEOTIDE SEQUENCE [LARGE SCALE GENOMIC DNA]</scope>
    <source>
        <strain evidence="3">CH2 X CH6</strain>
    </source>
</reference>
<dbReference type="Proteomes" id="UP000001593">
    <property type="component" value="Unassembled WGS sequence"/>
</dbReference>
<evidence type="ECO:0000313" key="3">
    <source>
        <dbReference type="Proteomes" id="UP000001593"/>
    </source>
</evidence>
<dbReference type="AlphaFoldDB" id="A7RSL5"/>
<dbReference type="OMA" id="DHACALE"/>
<protein>
    <submittedName>
        <fullName evidence="2">Uncharacterized protein</fullName>
    </submittedName>
</protein>
<sequence>MSGEDSDSDFDPEEILSQLQNLQELLHRQVGKHKLVNKAEDHERKRRMSIPYTGMANTTDADLEDNSIHVETMHEELLHLFAIHDVSITVLSREQHAKYQTECERERQTAEAVKQKMQDELLMRASRRRAREAFEEERQRKIKEMENMMTGCDEESLAMAETNDKLSEVHQDLKSAFQIMQQAKEAQEDKERHVTEERKELLLQEIRRFPSKKKQKELLEQERQNRIKMYRERILTNNKSDETLVQVQEDLLKLFGKIKKDKKLLKETTHNEQEDRKALMHEELLHKTLSKQVSQQEAQERARRIKESKSELSHDDSPKQKAMDTLIDVQRQLLDVMSHVQMTSVKEQMHHLKFMNARANMLHEIRMRKSDHDIHSLPDSDGWK</sequence>
<evidence type="ECO:0000313" key="2">
    <source>
        <dbReference type="EMBL" id="EDO45586.1"/>
    </source>
</evidence>
<name>A7RSL5_NEMVE</name>
<dbReference type="HOGENOM" id="CLU_720246_0_0_1"/>